<dbReference type="Pfam" id="PF01206">
    <property type="entry name" value="TusA"/>
    <property type="match status" value="1"/>
</dbReference>
<accession>A0A177EB09</accession>
<comment type="caution">
    <text evidence="3">The sequence shown here is derived from an EMBL/GenBank/DDBJ whole genome shotgun (WGS) entry which is preliminary data.</text>
</comment>
<comment type="similarity">
    <text evidence="1">Belongs to the sulfur carrier protein TusA family.</text>
</comment>
<sequence length="68" mass="7527">MNTVDARGLSCPQPVLLTLEAIEKLKEGELVVLVDTEAARENVSRAVTSKGWQVKEIIEENGEYKLIT</sequence>
<dbReference type="SUPFAM" id="SSF64307">
    <property type="entry name" value="SirA-like"/>
    <property type="match status" value="1"/>
</dbReference>
<dbReference type="STRING" id="1795632.TH606_03345"/>
<protein>
    <submittedName>
        <fullName evidence="3">Preprotein translocase subunit TatB</fullName>
    </submittedName>
</protein>
<keyword evidence="4" id="KW-1185">Reference proteome</keyword>
<dbReference type="PANTHER" id="PTHR33279:SF6">
    <property type="entry name" value="SULFUR CARRIER PROTEIN YEDF-RELATED"/>
    <property type="match status" value="1"/>
</dbReference>
<dbReference type="InterPro" id="IPR036868">
    <property type="entry name" value="TusA-like_sf"/>
</dbReference>
<dbReference type="Proteomes" id="UP000076964">
    <property type="component" value="Unassembled WGS sequence"/>
</dbReference>
<evidence type="ECO:0000313" key="4">
    <source>
        <dbReference type="Proteomes" id="UP000076964"/>
    </source>
</evidence>
<dbReference type="InterPro" id="IPR001455">
    <property type="entry name" value="TusA-like"/>
</dbReference>
<dbReference type="OrthoDB" id="9801500at2"/>
<dbReference type="RefSeq" id="WP_068541285.1">
    <property type="nucleotide sequence ID" value="NZ_LSFI01000010.1"/>
</dbReference>
<dbReference type="AlphaFoldDB" id="A0A177EB09"/>
<dbReference type="PANTHER" id="PTHR33279">
    <property type="entry name" value="SULFUR CARRIER PROTEIN YEDF-RELATED"/>
    <property type="match status" value="1"/>
</dbReference>
<dbReference type="EMBL" id="LSFI01000010">
    <property type="protein sequence ID" value="OAG28189.1"/>
    <property type="molecule type" value="Genomic_DNA"/>
</dbReference>
<dbReference type="Gene3D" id="3.30.110.40">
    <property type="entry name" value="TusA-like domain"/>
    <property type="match status" value="1"/>
</dbReference>
<dbReference type="PROSITE" id="PS01148">
    <property type="entry name" value="UPF0033"/>
    <property type="match status" value="1"/>
</dbReference>
<evidence type="ECO:0000256" key="1">
    <source>
        <dbReference type="ARBA" id="ARBA00008984"/>
    </source>
</evidence>
<dbReference type="CDD" id="cd03421">
    <property type="entry name" value="SirA_like_N"/>
    <property type="match status" value="1"/>
</dbReference>
<organism evidence="3 4">
    <name type="scientific">Thermodesulfatator autotrophicus</name>
    <dbReference type="NCBI Taxonomy" id="1795632"/>
    <lineage>
        <taxon>Bacteria</taxon>
        <taxon>Pseudomonadati</taxon>
        <taxon>Thermodesulfobacteriota</taxon>
        <taxon>Thermodesulfobacteria</taxon>
        <taxon>Thermodesulfobacteriales</taxon>
        <taxon>Thermodesulfatatoraceae</taxon>
        <taxon>Thermodesulfatator</taxon>
    </lineage>
</organism>
<gene>
    <name evidence="3" type="ORF">TH606_03345</name>
</gene>
<name>A0A177EB09_9BACT</name>
<proteinExistence type="inferred from homology"/>
<reference evidence="3 4" key="1">
    <citation type="submission" date="2016-02" db="EMBL/GenBank/DDBJ databases">
        <title>Draft genome sequence of Thermodesulfatator sp. S606.</title>
        <authorList>
            <person name="Lai Q."/>
            <person name="Cao J."/>
            <person name="Dupont S."/>
            <person name="Shao Z."/>
            <person name="Jebbar M."/>
            <person name="Alain K."/>
        </authorList>
    </citation>
    <scope>NUCLEOTIDE SEQUENCE [LARGE SCALE GENOMIC DNA]</scope>
    <source>
        <strain evidence="3 4">S606</strain>
    </source>
</reference>
<feature type="domain" description="UPF0033" evidence="2">
    <location>
        <begin position="4"/>
        <end position="28"/>
    </location>
</feature>
<evidence type="ECO:0000313" key="3">
    <source>
        <dbReference type="EMBL" id="OAG28189.1"/>
    </source>
</evidence>
<evidence type="ECO:0000259" key="2">
    <source>
        <dbReference type="PROSITE" id="PS01148"/>
    </source>
</evidence>